<organism evidence="1 2">
    <name type="scientific">Plasmodium yoelii yoelii</name>
    <dbReference type="NCBI Taxonomy" id="73239"/>
    <lineage>
        <taxon>Eukaryota</taxon>
        <taxon>Sar</taxon>
        <taxon>Alveolata</taxon>
        <taxon>Apicomplexa</taxon>
        <taxon>Aconoidasida</taxon>
        <taxon>Haemosporida</taxon>
        <taxon>Plasmodiidae</taxon>
        <taxon>Plasmodium</taxon>
        <taxon>Plasmodium (Vinckeia)</taxon>
    </lineage>
</organism>
<sequence>MIIVFILFLCCGLGLSSWNTYS</sequence>
<dbReference type="PaxDb" id="73239-Q7RMY4"/>
<proteinExistence type="predicted"/>
<reference evidence="1 2" key="1">
    <citation type="journal article" date="2002" name="Nature">
        <title>Genome sequence and comparative analysis of the model rodent malaria parasite Plasmodium yoelii yoelii.</title>
        <authorList>
            <person name="Carlton J.M."/>
            <person name="Angiuoli S.V."/>
            <person name="Suh B.B."/>
            <person name="Kooij T.W."/>
            <person name="Pertea M."/>
            <person name="Silva J.C."/>
            <person name="Ermolaeva M.D."/>
            <person name="Allen J.E."/>
            <person name="Selengut J.D."/>
            <person name="Koo H.L."/>
            <person name="Peterson J.D."/>
            <person name="Pop M."/>
            <person name="Kosack D.S."/>
            <person name="Shumway M.F."/>
            <person name="Bidwell S.L."/>
            <person name="Shallom S.J."/>
            <person name="van Aken S.E."/>
            <person name="Riedmuller S.B."/>
            <person name="Feldblyum T.V."/>
            <person name="Cho J.K."/>
            <person name="Quackenbush J."/>
            <person name="Sedegah M."/>
            <person name="Shoaibi A."/>
            <person name="Cummings L.M."/>
            <person name="Florens L."/>
            <person name="Yates J.R."/>
            <person name="Raine J.D."/>
            <person name="Sinden R.E."/>
            <person name="Harris M.A."/>
            <person name="Cunningham D.A."/>
            <person name="Preiser P.R."/>
            <person name="Bergman L.W."/>
            <person name="Vaidya A.B."/>
            <person name="van Lin L.H."/>
            <person name="Janse C.J."/>
            <person name="Waters A.P."/>
            <person name="Smith H.O."/>
            <person name="White O.R."/>
            <person name="Salzberg S.L."/>
            <person name="Venter J.C."/>
            <person name="Fraser C.M."/>
            <person name="Hoffman S.L."/>
            <person name="Gardner M.J."/>
            <person name="Carucci D.J."/>
        </authorList>
    </citation>
    <scope>NUCLEOTIDE SEQUENCE [LARGE SCALE GENOMIC DNA]</scope>
    <source>
        <strain evidence="1 2">17XNL</strain>
    </source>
</reference>
<accession>Q7RMY4</accession>
<dbReference type="EMBL" id="AABL01000560">
    <property type="protein sequence ID" value="EAA21461.1"/>
    <property type="molecule type" value="Genomic_DNA"/>
</dbReference>
<gene>
    <name evidence="1" type="ORF">PY02043</name>
</gene>
<comment type="caution">
    <text evidence="1">The sequence shown here is derived from an EMBL/GenBank/DDBJ whole genome shotgun (WGS) entry which is preliminary data.</text>
</comment>
<evidence type="ECO:0000313" key="1">
    <source>
        <dbReference type="EMBL" id="EAA21461.1"/>
    </source>
</evidence>
<protein>
    <submittedName>
        <fullName evidence="1">Uncharacterized protein</fullName>
    </submittedName>
</protein>
<evidence type="ECO:0000313" key="2">
    <source>
        <dbReference type="Proteomes" id="UP000008553"/>
    </source>
</evidence>
<dbReference type="AlphaFoldDB" id="Q7RMY4"/>
<dbReference type="InParanoid" id="Q7RMY4"/>
<name>Q7RMY4_PLAYO</name>
<keyword evidence="2" id="KW-1185">Reference proteome</keyword>
<feature type="non-terminal residue" evidence="1">
    <location>
        <position position="22"/>
    </location>
</feature>
<dbReference type="Proteomes" id="UP000008553">
    <property type="component" value="Unassembled WGS sequence"/>
</dbReference>